<keyword evidence="2" id="KW-1133">Transmembrane helix</keyword>
<dbReference type="VEuPathDB" id="VectorBase:AMAM006555"/>
<evidence type="ECO:0000256" key="2">
    <source>
        <dbReference type="SAM" id="Phobius"/>
    </source>
</evidence>
<dbReference type="EnsemblMetazoa" id="AMAM006555-RA">
    <property type="protein sequence ID" value="AMAM006555-PA"/>
    <property type="gene ID" value="AMAM006555"/>
</dbReference>
<sequence>MNDYARASVKNSVVAVSCDGELLLVVLLLLVLLLLLLLPLLKAGTGPTSIVAPGAIWVHLQPYQTSRGCASCRVRQALQTLASDRRQSAGGQPKRPAGEKPIGV</sequence>
<evidence type="ECO:0000256" key="1">
    <source>
        <dbReference type="SAM" id="MobiDB-lite"/>
    </source>
</evidence>
<feature type="region of interest" description="Disordered" evidence="1">
    <location>
        <begin position="83"/>
        <end position="104"/>
    </location>
</feature>
<reference evidence="3" key="2">
    <citation type="submission" date="2020-05" db="UniProtKB">
        <authorList>
            <consortium name="EnsemblMetazoa"/>
        </authorList>
    </citation>
    <scope>IDENTIFICATION</scope>
    <source>
        <strain evidence="3">maculatus3</strain>
    </source>
</reference>
<evidence type="ECO:0000313" key="4">
    <source>
        <dbReference type="Proteomes" id="UP000075901"/>
    </source>
</evidence>
<proteinExistence type="predicted"/>
<evidence type="ECO:0000313" key="3">
    <source>
        <dbReference type="EnsemblMetazoa" id="AMAM006555-PA"/>
    </source>
</evidence>
<protein>
    <submittedName>
        <fullName evidence="3">Uncharacterized protein</fullName>
    </submittedName>
</protein>
<keyword evidence="2" id="KW-0812">Transmembrane</keyword>
<feature type="transmembrane region" description="Helical" evidence="2">
    <location>
        <begin position="22"/>
        <end position="41"/>
    </location>
</feature>
<dbReference type="AlphaFoldDB" id="A0A182SGY4"/>
<keyword evidence="2" id="KW-0472">Membrane</keyword>
<accession>A0A182SGY4</accession>
<dbReference type="Proteomes" id="UP000075901">
    <property type="component" value="Unassembled WGS sequence"/>
</dbReference>
<name>A0A182SGY4_9DIPT</name>
<organism evidence="3 4">
    <name type="scientific">Anopheles maculatus</name>
    <dbReference type="NCBI Taxonomy" id="74869"/>
    <lineage>
        <taxon>Eukaryota</taxon>
        <taxon>Metazoa</taxon>
        <taxon>Ecdysozoa</taxon>
        <taxon>Arthropoda</taxon>
        <taxon>Hexapoda</taxon>
        <taxon>Insecta</taxon>
        <taxon>Pterygota</taxon>
        <taxon>Neoptera</taxon>
        <taxon>Endopterygota</taxon>
        <taxon>Diptera</taxon>
        <taxon>Nematocera</taxon>
        <taxon>Culicoidea</taxon>
        <taxon>Culicidae</taxon>
        <taxon>Anophelinae</taxon>
        <taxon>Anopheles</taxon>
        <taxon>Anopheles maculatus group</taxon>
    </lineage>
</organism>
<reference evidence="4" key="1">
    <citation type="submission" date="2013-09" db="EMBL/GenBank/DDBJ databases">
        <title>The Genome Sequence of Anopheles maculatus species B.</title>
        <authorList>
            <consortium name="The Broad Institute Genomics Platform"/>
            <person name="Neafsey D.E."/>
            <person name="Besansky N."/>
            <person name="Howell P."/>
            <person name="Walton C."/>
            <person name="Young S.K."/>
            <person name="Zeng Q."/>
            <person name="Gargeya S."/>
            <person name="Fitzgerald M."/>
            <person name="Haas B."/>
            <person name="Abouelleil A."/>
            <person name="Allen A.W."/>
            <person name="Alvarado L."/>
            <person name="Arachchi H.M."/>
            <person name="Berlin A.M."/>
            <person name="Chapman S.B."/>
            <person name="Gainer-Dewar J."/>
            <person name="Goldberg J."/>
            <person name="Griggs A."/>
            <person name="Gujja S."/>
            <person name="Hansen M."/>
            <person name="Howarth C."/>
            <person name="Imamovic A."/>
            <person name="Ireland A."/>
            <person name="Larimer J."/>
            <person name="McCowan C."/>
            <person name="Murphy C."/>
            <person name="Pearson M."/>
            <person name="Poon T.W."/>
            <person name="Priest M."/>
            <person name="Roberts A."/>
            <person name="Saif S."/>
            <person name="Shea T."/>
            <person name="Sisk P."/>
            <person name="Sykes S."/>
            <person name="Wortman J."/>
            <person name="Nusbaum C."/>
            <person name="Birren B."/>
        </authorList>
    </citation>
    <scope>NUCLEOTIDE SEQUENCE [LARGE SCALE GENOMIC DNA]</scope>
    <source>
        <strain evidence="4">maculatus3</strain>
    </source>
</reference>
<keyword evidence="4" id="KW-1185">Reference proteome</keyword>